<reference evidence="2" key="1">
    <citation type="submission" date="2021-01" db="EMBL/GenBank/DDBJ databases">
        <authorList>
            <consortium name="Genoscope - CEA"/>
            <person name="William W."/>
        </authorList>
    </citation>
    <scope>NUCLEOTIDE SEQUENCE</scope>
</reference>
<dbReference type="AlphaFoldDB" id="A0A8S1W1B4"/>
<gene>
    <name evidence="2" type="ORF">PPENT_87.1.T0780004</name>
</gene>
<evidence type="ECO:0008006" key="4">
    <source>
        <dbReference type="Google" id="ProtNLM"/>
    </source>
</evidence>
<evidence type="ECO:0000256" key="1">
    <source>
        <dbReference type="SAM" id="Phobius"/>
    </source>
</evidence>
<comment type="caution">
    <text evidence="2">The sequence shown here is derived from an EMBL/GenBank/DDBJ whole genome shotgun (WGS) entry which is preliminary data.</text>
</comment>
<organism evidence="2 3">
    <name type="scientific">Paramecium pentaurelia</name>
    <dbReference type="NCBI Taxonomy" id="43138"/>
    <lineage>
        <taxon>Eukaryota</taxon>
        <taxon>Sar</taxon>
        <taxon>Alveolata</taxon>
        <taxon>Ciliophora</taxon>
        <taxon>Intramacronucleata</taxon>
        <taxon>Oligohymenophorea</taxon>
        <taxon>Peniculida</taxon>
        <taxon>Parameciidae</taxon>
        <taxon>Paramecium</taxon>
    </lineage>
</organism>
<keyword evidence="1" id="KW-1133">Transmembrane helix</keyword>
<keyword evidence="3" id="KW-1185">Reference proteome</keyword>
<protein>
    <recommendedName>
        <fullName evidence="4">Transmembrane protein</fullName>
    </recommendedName>
</protein>
<dbReference type="EMBL" id="CAJJDO010000078">
    <property type="protein sequence ID" value="CAD8182065.1"/>
    <property type="molecule type" value="Genomic_DNA"/>
</dbReference>
<evidence type="ECO:0000313" key="2">
    <source>
        <dbReference type="EMBL" id="CAD8182065.1"/>
    </source>
</evidence>
<accession>A0A8S1W1B4</accession>
<keyword evidence="1" id="KW-0472">Membrane</keyword>
<sequence length="171" mass="20614">MHLLSSFDANIAKRIFQMAFKEFILEYQIERNSEKRKQSLFQLLVKSNMLSNVKKGVSIIIKKQLVSKKKQVVNSTFFKKKIIQNLVANMLVGNEADQQQLITLRMYFRYYQYWNVIIILFVLDLTFEQIIIKEFFQFFKNINKKMILILQIRHQECLLQDCFFEIQQNIL</sequence>
<name>A0A8S1W1B4_9CILI</name>
<feature type="transmembrane region" description="Helical" evidence="1">
    <location>
        <begin position="113"/>
        <end position="136"/>
    </location>
</feature>
<evidence type="ECO:0000313" key="3">
    <source>
        <dbReference type="Proteomes" id="UP000689195"/>
    </source>
</evidence>
<proteinExistence type="predicted"/>
<keyword evidence="1" id="KW-0812">Transmembrane</keyword>
<dbReference type="Proteomes" id="UP000689195">
    <property type="component" value="Unassembled WGS sequence"/>
</dbReference>